<feature type="domain" description="Chitin-binding type-3" evidence="3">
    <location>
        <begin position="341"/>
        <end position="383"/>
    </location>
</feature>
<protein>
    <recommendedName>
        <fullName evidence="3">Chitin-binding type-3 domain-containing protein</fullName>
    </recommendedName>
</protein>
<evidence type="ECO:0000256" key="1">
    <source>
        <dbReference type="ARBA" id="ARBA00022801"/>
    </source>
</evidence>
<keyword evidence="5" id="KW-1185">Reference proteome</keyword>
<dbReference type="CDD" id="cd12215">
    <property type="entry name" value="ChiC_BD"/>
    <property type="match status" value="1"/>
</dbReference>
<feature type="transmembrane region" description="Helical" evidence="2">
    <location>
        <begin position="12"/>
        <end position="34"/>
    </location>
</feature>
<evidence type="ECO:0000313" key="5">
    <source>
        <dbReference type="Proteomes" id="UP000000490"/>
    </source>
</evidence>
<keyword evidence="2" id="KW-0472">Membrane</keyword>
<dbReference type="InterPro" id="IPR036573">
    <property type="entry name" value="CBM_sf_5/12"/>
</dbReference>
<dbReference type="Proteomes" id="UP000000490">
    <property type="component" value="Chromosome"/>
</dbReference>
<feature type="domain" description="Chitin-binding type-3" evidence="3">
    <location>
        <begin position="385"/>
        <end position="429"/>
    </location>
</feature>
<name>A0ABM5MBU4_FRAST</name>
<keyword evidence="2" id="KW-0812">Transmembrane</keyword>
<dbReference type="SUPFAM" id="SSF51055">
    <property type="entry name" value="Carbohydrate binding domain"/>
    <property type="match status" value="3"/>
</dbReference>
<dbReference type="EMBL" id="CP002872">
    <property type="protein sequence ID" value="AEI36627.1"/>
    <property type="molecule type" value="Genomic_DNA"/>
</dbReference>
<evidence type="ECO:0000313" key="4">
    <source>
        <dbReference type="EMBL" id="AEI36627.1"/>
    </source>
</evidence>
<gene>
    <name evidence="4" type="ordered locus">F7308_1703</name>
</gene>
<dbReference type="SMART" id="SM00495">
    <property type="entry name" value="ChtBD3"/>
    <property type="match status" value="4"/>
</dbReference>
<feature type="domain" description="Chitin-binding type-3" evidence="3">
    <location>
        <begin position="491"/>
        <end position="533"/>
    </location>
</feature>
<keyword evidence="1" id="KW-0378">Hydrolase</keyword>
<proteinExistence type="predicted"/>
<dbReference type="RefSeq" id="WP_013923457.1">
    <property type="nucleotide sequence ID" value="NC_015696.1"/>
</dbReference>
<dbReference type="Gene3D" id="2.10.10.90">
    <property type="match status" value="1"/>
</dbReference>
<keyword evidence="2" id="KW-1133">Transmembrane helix</keyword>
<evidence type="ECO:0000259" key="3">
    <source>
        <dbReference type="SMART" id="SM00495"/>
    </source>
</evidence>
<sequence length="791" mass="89207">MRRNIKLAKSQQGVALIAAISIATIMLVVSYTLFNISYSNSVLSKNQTEKIHKMSSMQEAFTNSIANSSFDYSENLILPEIAEYRDIESGKYFYETTNSDLNEASLQVKPFILAGDGYTTRALDYYIKLTINNYEKNVNIRVISNKYISQDNVIDRSSISLNIPAVDYHALSQIQLNSNDTLTNADVGYIGDLSINNDNELTFTNTDGSKHYLNLPSNFTGIFNLSQGWLLNNGVWEVSIGVYNINSSQGCIIKSSLDDFIADISALECVPIEEDTDIDYEGARYPNPAGLPICVENDRYRQGDICQEDGILFIANKNNARALPFQRSNDWRVYYPDSDWIAPYTQGARYSDGDLVAYDSIVFRSTQNNQNRNPFRDNDWRVNGIYAWNEQVRYLSGDIVTFNGDFYQAKRTNKGNSDSPTDTRDWTNIGSTLEQSNINQLPQQAQANVSAGTTVNDYQPINIVFPYRDESPSQAQLNCEGEYPPINTNTFSQCIDGQVYNTGDTCYENNMLFTAQYYTTDSPFNRPNAWRLDIPTQADTGLDWVVPYGNNVMYADNVTKVIYDGRRFTNSYWINEGTTPYENDSWIVDGIYGWHEDIQYRVNEVVIRDGNFYRANGWSKNSDPLTNSTNFWDDWENLGSTYNNQTAEEALNSCGASNINNVVVQFNLGDNLFRDRNGNGDYLTTDMQNLPNGFGLYGDSNPTTVSYTLSGSLFDAASLIYVTDENGWVALYNPDAQGETLVRDWGDKNATIFINTDYGNIPSGDYDLTIDLEYSLNGQTYQGSSSYSITI</sequence>
<dbReference type="Gene3D" id="2.10.10.20">
    <property type="entry name" value="Carbohydrate-binding module superfamily 5/12"/>
    <property type="match status" value="1"/>
</dbReference>
<accession>A0ABM5MBU4</accession>
<organism evidence="4 5">
    <name type="scientific">Francisella salina</name>
    <dbReference type="NCBI Taxonomy" id="573569"/>
    <lineage>
        <taxon>Bacteria</taxon>
        <taxon>Pseudomonadati</taxon>
        <taxon>Pseudomonadota</taxon>
        <taxon>Gammaproteobacteria</taxon>
        <taxon>Thiotrichales</taxon>
        <taxon>Francisellaceae</taxon>
        <taxon>Francisella</taxon>
    </lineage>
</organism>
<feature type="domain" description="Chitin-binding type-3" evidence="3">
    <location>
        <begin position="583"/>
        <end position="638"/>
    </location>
</feature>
<reference evidence="4" key="1">
    <citation type="submission" date="2011-05" db="EMBL/GenBank/DDBJ databases">
        <authorList>
            <person name="Kuske C.R."/>
            <person name="Challacombe J.F."/>
            <person name="Siddaramappa S."/>
            <person name="Petersen J.M."/>
            <person name="Bruce D.C."/>
        </authorList>
    </citation>
    <scope>NUCLEOTIDE SEQUENCE</scope>
    <source>
        <strain evidence="4">TX077308</strain>
    </source>
</reference>
<evidence type="ECO:0000256" key="2">
    <source>
        <dbReference type="SAM" id="Phobius"/>
    </source>
</evidence>
<dbReference type="InterPro" id="IPR003610">
    <property type="entry name" value="CBM5/12"/>
</dbReference>